<gene>
    <name evidence="1" type="ORF">PGQ11_007019</name>
</gene>
<name>A0ABR2IV23_9PEZI</name>
<accession>A0ABR2IV23</accession>
<evidence type="ECO:0000313" key="2">
    <source>
        <dbReference type="Proteomes" id="UP001390339"/>
    </source>
</evidence>
<proteinExistence type="predicted"/>
<sequence>MKNTGTTTGVTGITVRITGITAFAEIAEPRDRPTIYGSATEGLAHKLHSRWSQNTLVLLPPRHDAETHGNIGRSWAAVGIVSIARYLAACGFRPKECHEAYVLVQLAHHDLEHDHNLNRRLMGSFLASLHPESAPRKALERVSLHDLMGHRDAGMVLFDAPMFQLVCSQCGRSEAGSDLALHEMGADKVCGLSKVVWAQQESPQACTGEVFGLQELRVGNGVEGWLASTIPGGDPSKPRRLLLCASPQFIRIEVRQGAPFDIGDYLKFQWLRLRADTPIQAGQHVKLGREGEEWSYTLIAVVLGVGVSHETRQRARRRLPQHA</sequence>
<dbReference type="EMBL" id="JAPCWZ010000004">
    <property type="protein sequence ID" value="KAK8868441.1"/>
    <property type="molecule type" value="Genomic_DNA"/>
</dbReference>
<dbReference type="Proteomes" id="UP001390339">
    <property type="component" value="Unassembled WGS sequence"/>
</dbReference>
<organism evidence="1 2">
    <name type="scientific">Apiospora arundinis</name>
    <dbReference type="NCBI Taxonomy" id="335852"/>
    <lineage>
        <taxon>Eukaryota</taxon>
        <taxon>Fungi</taxon>
        <taxon>Dikarya</taxon>
        <taxon>Ascomycota</taxon>
        <taxon>Pezizomycotina</taxon>
        <taxon>Sordariomycetes</taxon>
        <taxon>Xylariomycetidae</taxon>
        <taxon>Amphisphaeriales</taxon>
        <taxon>Apiosporaceae</taxon>
        <taxon>Apiospora</taxon>
    </lineage>
</organism>
<comment type="caution">
    <text evidence="1">The sequence shown here is derived from an EMBL/GenBank/DDBJ whole genome shotgun (WGS) entry which is preliminary data.</text>
</comment>
<evidence type="ECO:0000313" key="1">
    <source>
        <dbReference type="EMBL" id="KAK8868441.1"/>
    </source>
</evidence>
<keyword evidence="2" id="KW-1185">Reference proteome</keyword>
<reference evidence="1 2" key="1">
    <citation type="journal article" date="2024" name="IMA Fungus">
        <title>Apiospora arundinis, a panoply of carbohydrate-active enzymes and secondary metabolites.</title>
        <authorList>
            <person name="Sorensen T."/>
            <person name="Petersen C."/>
            <person name="Muurmann A.T."/>
            <person name="Christiansen J.V."/>
            <person name="Brundto M.L."/>
            <person name="Overgaard C.K."/>
            <person name="Boysen A.T."/>
            <person name="Wollenberg R.D."/>
            <person name="Larsen T.O."/>
            <person name="Sorensen J.L."/>
            <person name="Nielsen K.L."/>
            <person name="Sondergaard T.E."/>
        </authorList>
    </citation>
    <scope>NUCLEOTIDE SEQUENCE [LARGE SCALE GENOMIC DNA]</scope>
    <source>
        <strain evidence="1 2">AAU 773</strain>
    </source>
</reference>
<protein>
    <submittedName>
        <fullName evidence="1">Uncharacterized protein</fullName>
    </submittedName>
</protein>